<reference evidence="2" key="1">
    <citation type="submission" date="2016-11" db="EMBL/GenBank/DDBJ databases">
        <authorList>
            <person name="Varghese N."/>
            <person name="Submissions S."/>
        </authorList>
    </citation>
    <scope>NUCLEOTIDE SEQUENCE [LARGE SCALE GENOMIC DNA]</scope>
    <source>
        <strain evidence="2">DSM 19055</strain>
    </source>
</reference>
<dbReference type="SUPFAM" id="SSF50494">
    <property type="entry name" value="Trypsin-like serine proteases"/>
    <property type="match status" value="1"/>
</dbReference>
<evidence type="ECO:0000313" key="2">
    <source>
        <dbReference type="Proteomes" id="UP000184047"/>
    </source>
</evidence>
<dbReference type="EMBL" id="FQWT01000001">
    <property type="protein sequence ID" value="SHG54352.1"/>
    <property type="molecule type" value="Genomic_DNA"/>
</dbReference>
<dbReference type="eggNOG" id="COG0265">
    <property type="taxonomic scope" value="Bacteria"/>
</dbReference>
<dbReference type="OrthoDB" id="1491548at2"/>
<dbReference type="Proteomes" id="UP000184047">
    <property type="component" value="Unassembled WGS sequence"/>
</dbReference>
<sequence>MKLSKEDIILHDKMAEKLPELVEEYFKRPEITSLSVSLKTVNDQLINSLSYTFGVKEKLPLSQVKNAIPSTLFGFPTDVVDFEMQDNHLATPDMVADATRNEKTDPLIGGISISANGELMQGGKAIAGNGTLGVMVNKKGDKNPYMITCAHVVAGTTTKLDSDICQQSKWQTTLNYCHDCAALKDYYKENVFFDRNSVVIDAWLDCAIARKGYFRNADIGKVYGVGNTITGFGEVNTTLIGEEVMKSGITTEITTGTITSITESLKVKKLDGSEVVAHNVITVRGDGGYFSRSGDSGSAVFKTNDFTMIGVLFGSGVTSGLGLVSPIDAVLSKWPDIQL</sequence>
<proteinExistence type="predicted"/>
<dbReference type="InterPro" id="IPR009003">
    <property type="entry name" value="Peptidase_S1_PA"/>
</dbReference>
<dbReference type="Gene3D" id="2.40.10.10">
    <property type="entry name" value="Trypsin-like serine proteases"/>
    <property type="match status" value="1"/>
</dbReference>
<evidence type="ECO:0000313" key="1">
    <source>
        <dbReference type="EMBL" id="SHG54352.1"/>
    </source>
</evidence>
<protein>
    <recommendedName>
        <fullName evidence="3">Trypsin</fullName>
    </recommendedName>
</protein>
<evidence type="ECO:0008006" key="3">
    <source>
        <dbReference type="Google" id="ProtNLM"/>
    </source>
</evidence>
<organism evidence="1 2">
    <name type="scientific">Chryseobacterium oranimense</name>
    <dbReference type="NCBI Taxonomy" id="421058"/>
    <lineage>
        <taxon>Bacteria</taxon>
        <taxon>Pseudomonadati</taxon>
        <taxon>Bacteroidota</taxon>
        <taxon>Flavobacteriia</taxon>
        <taxon>Flavobacteriales</taxon>
        <taxon>Weeksellaceae</taxon>
        <taxon>Chryseobacterium group</taxon>
        <taxon>Chryseobacterium</taxon>
    </lineage>
</organism>
<dbReference type="RefSeq" id="WP_073060266.1">
    <property type="nucleotide sequence ID" value="NZ_FQWT01000001.1"/>
</dbReference>
<accession>A0A1M5KNG5</accession>
<name>A0A1M5KNG5_9FLAO</name>
<keyword evidence="2" id="KW-1185">Reference proteome</keyword>
<dbReference type="InterPro" id="IPR043504">
    <property type="entry name" value="Peptidase_S1_PA_chymotrypsin"/>
</dbReference>
<dbReference type="STRING" id="421058.SAMN05421866_0776"/>
<gene>
    <name evidence="1" type="ORF">SAMN05421866_0776</name>
</gene>
<dbReference type="AlphaFoldDB" id="A0A1M5KNG5"/>